<dbReference type="GO" id="GO:0000978">
    <property type="term" value="F:RNA polymerase II cis-regulatory region sequence-specific DNA binding"/>
    <property type="evidence" value="ECO:0007669"/>
    <property type="project" value="TreeGrafter"/>
</dbReference>
<evidence type="ECO:0000256" key="3">
    <source>
        <dbReference type="ARBA" id="ARBA00022737"/>
    </source>
</evidence>
<evidence type="ECO:0000256" key="1">
    <source>
        <dbReference type="ARBA" id="ARBA00004123"/>
    </source>
</evidence>
<reference evidence="12 13" key="1">
    <citation type="journal article" date="2014" name="Science">
        <title>Comparative genomics reveals insights into avian genome evolution and adaptation.</title>
        <authorList>
            <consortium name="Avian Genome Consortium"/>
            <person name="Zhang G."/>
            <person name="Li C."/>
            <person name="Li Q."/>
            <person name="Li B."/>
            <person name="Larkin D.M."/>
            <person name="Lee C."/>
            <person name="Storz J.F."/>
            <person name="Antunes A."/>
            <person name="Greenwold M.J."/>
            <person name="Meredith R.W."/>
            <person name="Odeen A."/>
            <person name="Cui J."/>
            <person name="Zhou Q."/>
            <person name="Xu L."/>
            <person name="Pan H."/>
            <person name="Wang Z."/>
            <person name="Jin L."/>
            <person name="Zhang P."/>
            <person name="Hu H."/>
            <person name="Yang W."/>
            <person name="Hu J."/>
            <person name="Xiao J."/>
            <person name="Yang Z."/>
            <person name="Liu Y."/>
            <person name="Xie Q."/>
            <person name="Yu H."/>
            <person name="Lian J."/>
            <person name="Wen P."/>
            <person name="Zhang F."/>
            <person name="Li H."/>
            <person name="Zeng Y."/>
            <person name="Xiong Z."/>
            <person name="Liu S."/>
            <person name="Zhou L."/>
            <person name="Huang Z."/>
            <person name="An N."/>
            <person name="Wang J."/>
            <person name="Zheng Q."/>
            <person name="Xiong Y."/>
            <person name="Wang G."/>
            <person name="Wang B."/>
            <person name="Wang J."/>
            <person name="Fan Y."/>
            <person name="da Fonseca R.R."/>
            <person name="Alfaro-Nunez A."/>
            <person name="Schubert M."/>
            <person name="Orlando L."/>
            <person name="Mourier T."/>
            <person name="Howard J.T."/>
            <person name="Ganapathy G."/>
            <person name="Pfenning A."/>
            <person name="Whitney O."/>
            <person name="Rivas M.V."/>
            <person name="Hara E."/>
            <person name="Smith J."/>
            <person name="Farre M."/>
            <person name="Narayan J."/>
            <person name="Slavov G."/>
            <person name="Romanov M.N."/>
            <person name="Borges R."/>
            <person name="Machado J.P."/>
            <person name="Khan I."/>
            <person name="Springer M.S."/>
            <person name="Gatesy J."/>
            <person name="Hoffmann F.G."/>
            <person name="Opazo J.C."/>
            <person name="Hastad O."/>
            <person name="Sawyer R.H."/>
            <person name="Kim H."/>
            <person name="Kim K.W."/>
            <person name="Kim H.J."/>
            <person name="Cho S."/>
            <person name="Li N."/>
            <person name="Huang Y."/>
            <person name="Bruford M.W."/>
            <person name="Zhan X."/>
            <person name="Dixon A."/>
            <person name="Bertelsen M.F."/>
            <person name="Derryberry E."/>
            <person name="Warren W."/>
            <person name="Wilson R.K."/>
            <person name="Li S."/>
            <person name="Ray D.A."/>
            <person name="Green R.E."/>
            <person name="O'Brien S.J."/>
            <person name="Griffin D."/>
            <person name="Johnson W.E."/>
            <person name="Haussler D."/>
            <person name="Ryder O.A."/>
            <person name="Willerslev E."/>
            <person name="Graves G.R."/>
            <person name="Alstrom P."/>
            <person name="Fjeldsa J."/>
            <person name="Mindell D.P."/>
            <person name="Edwards S.V."/>
            <person name="Braun E.L."/>
            <person name="Rahbek C."/>
            <person name="Burt D.W."/>
            <person name="Houde P."/>
            <person name="Zhang Y."/>
            <person name="Yang H."/>
            <person name="Wang J."/>
            <person name="Jarvis E.D."/>
            <person name="Gilbert M.T."/>
            <person name="Wang J."/>
        </authorList>
    </citation>
    <scope>NUCLEOTIDE SEQUENCE [LARGE SCALE GENOMIC DNA]</scope>
    <source>
        <strain evidence="12">BGI_N339</strain>
    </source>
</reference>
<name>A0AAW3DMT9_9AVES</name>
<dbReference type="FunFam" id="3.30.160.60:FF:000064">
    <property type="entry name" value="Early growth response protein 3"/>
    <property type="match status" value="1"/>
</dbReference>
<keyword evidence="4 10" id="KW-0863">Zinc-finger</keyword>
<dbReference type="AlphaFoldDB" id="A0AAW3DMT9"/>
<feature type="non-terminal residue" evidence="12">
    <location>
        <position position="1"/>
    </location>
</feature>
<dbReference type="PROSITE" id="PS00028">
    <property type="entry name" value="ZINC_FINGER_C2H2_1"/>
    <property type="match status" value="1"/>
</dbReference>
<evidence type="ECO:0000256" key="2">
    <source>
        <dbReference type="ARBA" id="ARBA00022723"/>
    </source>
</evidence>
<keyword evidence="5" id="KW-0862">Zinc</keyword>
<comment type="subcellular location">
    <subcellularLocation>
        <location evidence="1">Nucleus</location>
    </subcellularLocation>
</comment>
<feature type="domain" description="C2H2-type" evidence="11">
    <location>
        <begin position="27"/>
        <end position="54"/>
    </location>
</feature>
<dbReference type="InterPro" id="IPR013087">
    <property type="entry name" value="Znf_C2H2_type"/>
</dbReference>
<dbReference type="PANTHER" id="PTHR23235">
    <property type="entry name" value="KRUEPPEL-LIKE TRANSCRIPTION FACTOR"/>
    <property type="match status" value="1"/>
</dbReference>
<evidence type="ECO:0000256" key="9">
    <source>
        <dbReference type="ARBA" id="ARBA00023242"/>
    </source>
</evidence>
<dbReference type="EMBL" id="JMFR01083202">
    <property type="protein sequence ID" value="KFV01466.1"/>
    <property type="molecule type" value="Genomic_DNA"/>
</dbReference>
<evidence type="ECO:0000256" key="6">
    <source>
        <dbReference type="ARBA" id="ARBA00023015"/>
    </source>
</evidence>
<organism evidence="12 13">
    <name type="scientific">Pterocles gutturalis</name>
    <name type="common">yellow-throated sandgrouse</name>
    <dbReference type="NCBI Taxonomy" id="240206"/>
    <lineage>
        <taxon>Eukaryota</taxon>
        <taxon>Metazoa</taxon>
        <taxon>Chordata</taxon>
        <taxon>Craniata</taxon>
        <taxon>Vertebrata</taxon>
        <taxon>Euteleostomi</taxon>
        <taxon>Archelosauria</taxon>
        <taxon>Archosauria</taxon>
        <taxon>Dinosauria</taxon>
        <taxon>Saurischia</taxon>
        <taxon>Theropoda</taxon>
        <taxon>Coelurosauria</taxon>
        <taxon>Aves</taxon>
        <taxon>Neognathae</taxon>
        <taxon>Neoaves</taxon>
        <taxon>Columbimorphae</taxon>
        <taxon>Pterocliformes</taxon>
        <taxon>Pteroclidae</taxon>
        <taxon>Pterocles</taxon>
    </lineage>
</organism>
<keyword evidence="3" id="KW-0677">Repeat</keyword>
<dbReference type="Proteomes" id="UP000053149">
    <property type="component" value="Unassembled WGS sequence"/>
</dbReference>
<keyword evidence="7" id="KW-0238">DNA-binding</keyword>
<dbReference type="Pfam" id="PF00096">
    <property type="entry name" value="zf-C2H2"/>
    <property type="match status" value="1"/>
</dbReference>
<evidence type="ECO:0000256" key="5">
    <source>
        <dbReference type="ARBA" id="ARBA00022833"/>
    </source>
</evidence>
<dbReference type="PANTHER" id="PTHR23235:SF142">
    <property type="entry name" value="ZINC FINGER PROTEIN 384"/>
    <property type="match status" value="1"/>
</dbReference>
<dbReference type="Gene3D" id="3.30.160.60">
    <property type="entry name" value="Classic Zinc Finger"/>
    <property type="match status" value="3"/>
</dbReference>
<feature type="non-terminal residue" evidence="12">
    <location>
        <position position="64"/>
    </location>
</feature>
<dbReference type="SUPFAM" id="SSF57667">
    <property type="entry name" value="beta-beta-alpha zinc fingers"/>
    <property type="match status" value="1"/>
</dbReference>
<protein>
    <submittedName>
        <fullName evidence="12">Zinc finger protein with KRAB and SCAN domains 7</fullName>
    </submittedName>
</protein>
<sequence length="64" mass="7161">CPERGETFGQSSGFIAHQQIRTGERPFPCSHCERSFSYSSSLTVHLLTHTGEKPYICPLCARAF</sequence>
<keyword evidence="8" id="KW-0804">Transcription</keyword>
<dbReference type="InterPro" id="IPR036236">
    <property type="entry name" value="Znf_C2H2_sf"/>
</dbReference>
<keyword evidence="9" id="KW-0539">Nucleus</keyword>
<evidence type="ECO:0000259" key="11">
    <source>
        <dbReference type="PROSITE" id="PS50157"/>
    </source>
</evidence>
<keyword evidence="6" id="KW-0805">Transcription regulation</keyword>
<proteinExistence type="predicted"/>
<dbReference type="GO" id="GO:0005634">
    <property type="term" value="C:nucleus"/>
    <property type="evidence" value="ECO:0007669"/>
    <property type="project" value="UniProtKB-SubCell"/>
</dbReference>
<evidence type="ECO:0000256" key="10">
    <source>
        <dbReference type="PROSITE-ProRule" id="PRU00042"/>
    </source>
</evidence>
<comment type="caution">
    <text evidence="12">The sequence shown here is derived from an EMBL/GenBank/DDBJ whole genome shotgun (WGS) entry which is preliminary data.</text>
</comment>
<dbReference type="GO" id="GO:0008270">
    <property type="term" value="F:zinc ion binding"/>
    <property type="evidence" value="ECO:0007669"/>
    <property type="project" value="UniProtKB-KW"/>
</dbReference>
<evidence type="ECO:0000313" key="12">
    <source>
        <dbReference type="EMBL" id="KFV01466.1"/>
    </source>
</evidence>
<evidence type="ECO:0000256" key="7">
    <source>
        <dbReference type="ARBA" id="ARBA00023125"/>
    </source>
</evidence>
<evidence type="ECO:0000256" key="4">
    <source>
        <dbReference type="ARBA" id="ARBA00022771"/>
    </source>
</evidence>
<keyword evidence="13" id="KW-1185">Reference proteome</keyword>
<keyword evidence="2" id="KW-0479">Metal-binding</keyword>
<evidence type="ECO:0000256" key="8">
    <source>
        <dbReference type="ARBA" id="ARBA00023163"/>
    </source>
</evidence>
<evidence type="ECO:0000313" key="13">
    <source>
        <dbReference type="Proteomes" id="UP000053149"/>
    </source>
</evidence>
<accession>A0AAW3DMT9</accession>
<feature type="domain" description="C2H2-type" evidence="11">
    <location>
        <begin position="1"/>
        <end position="26"/>
    </location>
</feature>
<gene>
    <name evidence="12" type="ORF">N339_08920</name>
</gene>
<dbReference type="PROSITE" id="PS50157">
    <property type="entry name" value="ZINC_FINGER_C2H2_2"/>
    <property type="match status" value="2"/>
</dbReference>
<dbReference type="GO" id="GO:0000981">
    <property type="term" value="F:DNA-binding transcription factor activity, RNA polymerase II-specific"/>
    <property type="evidence" value="ECO:0007669"/>
    <property type="project" value="TreeGrafter"/>
</dbReference>